<protein>
    <submittedName>
        <fullName evidence="3">SH3 domain-containing protein</fullName>
    </submittedName>
</protein>
<name>A0A6P1E019_9GAMM</name>
<keyword evidence="1" id="KW-0732">Signal</keyword>
<feature type="signal peptide" evidence="1">
    <location>
        <begin position="1"/>
        <end position="27"/>
    </location>
</feature>
<dbReference type="EMBL" id="JAAIJR010000051">
    <property type="protein sequence ID" value="NEX21324.1"/>
    <property type="molecule type" value="Genomic_DNA"/>
</dbReference>
<dbReference type="Gene3D" id="2.60.120.380">
    <property type="match status" value="1"/>
</dbReference>
<dbReference type="AlphaFoldDB" id="A0A6P1E019"/>
<comment type="caution">
    <text evidence="3">The sequence shown here is derived from an EMBL/GenBank/DDBJ whole genome shotgun (WGS) entry which is preliminary data.</text>
</comment>
<dbReference type="InterPro" id="IPR003646">
    <property type="entry name" value="SH3-like_bac-type"/>
</dbReference>
<dbReference type="Pfam" id="PF08239">
    <property type="entry name" value="SH3_3"/>
    <property type="match status" value="1"/>
</dbReference>
<evidence type="ECO:0000313" key="3">
    <source>
        <dbReference type="EMBL" id="NEX21324.1"/>
    </source>
</evidence>
<proteinExistence type="predicted"/>
<sequence length="305" mass="33559">MRRIMRAGPRFLIMLMCTLGITAPAGARSTGAMLDECARIGKSFFRDGQARTDMQYNGQRVDGTHAINGDIFLETRKASFACSFERGGRRMVEFVAEGRPQNAYLPGGGGDTSGRNLVQVTGVAAGDVLNVRSGPGTNYPIVGALSNGSSVYRLRCEGQGRARWCEIEMRSDMRERGWVNAHYLQSGAAVQQPSPPPAGQGGTTTERVRFESGTSGAELNGSLKPGASRRYLLRASKGQDLRVRLDARGPEFYYQIFNPDGSFLLDQMRSDQAYRGQLWQSGDHVVEVINRSGRTQSYRVNFRVR</sequence>
<evidence type="ECO:0000259" key="2">
    <source>
        <dbReference type="PROSITE" id="PS51781"/>
    </source>
</evidence>
<dbReference type="SMART" id="SM00287">
    <property type="entry name" value="SH3b"/>
    <property type="match status" value="1"/>
</dbReference>
<gene>
    <name evidence="3" type="ORF">G3480_13550</name>
</gene>
<accession>A0A6P1E019</accession>
<dbReference type="Proteomes" id="UP000471640">
    <property type="component" value="Unassembled WGS sequence"/>
</dbReference>
<dbReference type="PROSITE" id="PS51781">
    <property type="entry name" value="SH3B"/>
    <property type="match status" value="1"/>
</dbReference>
<reference evidence="3 4" key="2">
    <citation type="submission" date="2020-02" db="EMBL/GenBank/DDBJ databases">
        <title>Genome sequences of Thiorhodococcus mannitoliphagus and Thiorhodococcus minor, purple sulfur photosynthetic bacteria in the gammaproteobacterial family, Chromatiaceae.</title>
        <authorList>
            <person name="Aviles F.A."/>
            <person name="Meyer T.E."/>
            <person name="Kyndt J.A."/>
        </authorList>
    </citation>
    <scope>NUCLEOTIDE SEQUENCE [LARGE SCALE GENOMIC DNA]</scope>
    <source>
        <strain evidence="3 4">DSM 18266</strain>
    </source>
</reference>
<keyword evidence="4" id="KW-1185">Reference proteome</keyword>
<organism evidence="3 4">
    <name type="scientific">Thiorhodococcus mannitoliphagus</name>
    <dbReference type="NCBI Taxonomy" id="329406"/>
    <lineage>
        <taxon>Bacteria</taxon>
        <taxon>Pseudomonadati</taxon>
        <taxon>Pseudomonadota</taxon>
        <taxon>Gammaproteobacteria</taxon>
        <taxon>Chromatiales</taxon>
        <taxon>Chromatiaceae</taxon>
        <taxon>Thiorhodococcus</taxon>
    </lineage>
</organism>
<dbReference type="Gene3D" id="2.30.30.40">
    <property type="entry name" value="SH3 Domains"/>
    <property type="match status" value="1"/>
</dbReference>
<evidence type="ECO:0000256" key="1">
    <source>
        <dbReference type="SAM" id="SignalP"/>
    </source>
</evidence>
<evidence type="ECO:0000313" key="4">
    <source>
        <dbReference type="Proteomes" id="UP000471640"/>
    </source>
</evidence>
<feature type="domain" description="SH3b" evidence="2">
    <location>
        <begin position="119"/>
        <end position="188"/>
    </location>
</feature>
<feature type="chain" id="PRO_5026721645" evidence="1">
    <location>
        <begin position="28"/>
        <end position="305"/>
    </location>
</feature>
<reference evidence="4" key="1">
    <citation type="journal article" date="2020" name="Microbiol. Resour. Announc.">
        <title>Draft Genome Sequences of Thiorhodococcus mannitoliphagus and Thiorhodococcus minor, Purple Sulfur Photosynthetic Bacteria in the Gammaproteobacterial Family Chromatiaceae.</title>
        <authorList>
            <person name="Aviles F.A."/>
            <person name="Meyer T.E."/>
            <person name="Kyndt J.A."/>
        </authorList>
    </citation>
    <scope>NUCLEOTIDE SEQUENCE [LARGE SCALE GENOMIC DNA]</scope>
    <source>
        <strain evidence="4">DSM 18266</strain>
    </source>
</reference>